<keyword evidence="3" id="KW-1185">Reference proteome</keyword>
<protein>
    <submittedName>
        <fullName evidence="2">Ribosome-associated protein</fullName>
    </submittedName>
</protein>
<dbReference type="Gene3D" id="3.10.290.10">
    <property type="entry name" value="RNA-binding S4 domain"/>
    <property type="match status" value="1"/>
</dbReference>
<dbReference type="STRING" id="84035.SAMN05660742_11539"/>
<proteinExistence type="predicted"/>
<evidence type="ECO:0000313" key="2">
    <source>
        <dbReference type="EMBL" id="SEJ73102.1"/>
    </source>
</evidence>
<dbReference type="InterPro" id="IPR036986">
    <property type="entry name" value="S4_RNA-bd_sf"/>
</dbReference>
<reference evidence="2 3" key="1">
    <citation type="submission" date="2016-10" db="EMBL/GenBank/DDBJ databases">
        <authorList>
            <person name="de Groot N.N."/>
        </authorList>
    </citation>
    <scope>NUCLEOTIDE SEQUENCE [LARGE SCALE GENOMIC DNA]</scope>
    <source>
        <strain evidence="2 3">DSM 2179</strain>
    </source>
</reference>
<keyword evidence="1" id="KW-0694">RNA-binding</keyword>
<dbReference type="PROSITE" id="PS50889">
    <property type="entry name" value="S4"/>
    <property type="match status" value="1"/>
</dbReference>
<dbReference type="Proteomes" id="UP000199662">
    <property type="component" value="Unassembled WGS sequence"/>
</dbReference>
<evidence type="ECO:0000256" key="1">
    <source>
        <dbReference type="PROSITE-ProRule" id="PRU00182"/>
    </source>
</evidence>
<gene>
    <name evidence="2" type="ORF">SAMN05660742_11539</name>
</gene>
<dbReference type="AlphaFoldDB" id="A0A1H7BEW8"/>
<dbReference type="GO" id="GO:0003723">
    <property type="term" value="F:RNA binding"/>
    <property type="evidence" value="ECO:0007669"/>
    <property type="project" value="UniProtKB-KW"/>
</dbReference>
<sequence>MENIEIKTDVIQMDQLLKWAGIIESGGQMKFMIEDQVIKLNQVLVTEKRKKVFPGDILEINGVGTWKVVKVQGE</sequence>
<dbReference type="RefSeq" id="WP_019555338.1">
    <property type="nucleotide sequence ID" value="NZ_FNZK01000015.1"/>
</dbReference>
<accession>A0A1H7BEW8</accession>
<dbReference type="EMBL" id="FNZK01000015">
    <property type="protein sequence ID" value="SEJ73102.1"/>
    <property type="molecule type" value="Genomic_DNA"/>
</dbReference>
<dbReference type="SUPFAM" id="SSF55174">
    <property type="entry name" value="Alpha-L RNA-binding motif"/>
    <property type="match status" value="1"/>
</dbReference>
<evidence type="ECO:0000313" key="3">
    <source>
        <dbReference type="Proteomes" id="UP000199662"/>
    </source>
</evidence>
<name>A0A1H7BEW8_9FIRM</name>
<organism evidence="2 3">
    <name type="scientific">Propionispira arboris</name>
    <dbReference type="NCBI Taxonomy" id="84035"/>
    <lineage>
        <taxon>Bacteria</taxon>
        <taxon>Bacillati</taxon>
        <taxon>Bacillota</taxon>
        <taxon>Negativicutes</taxon>
        <taxon>Selenomonadales</taxon>
        <taxon>Selenomonadaceae</taxon>
        <taxon>Propionispira</taxon>
    </lineage>
</organism>
<dbReference type="Pfam" id="PF13275">
    <property type="entry name" value="S4_2"/>
    <property type="match status" value="1"/>
</dbReference>